<dbReference type="Proteomes" id="UP000581206">
    <property type="component" value="Unassembled WGS sequence"/>
</dbReference>
<evidence type="ECO:0000256" key="1">
    <source>
        <dbReference type="ARBA" id="ARBA00004651"/>
    </source>
</evidence>
<evidence type="ECO:0000256" key="5">
    <source>
        <dbReference type="ARBA" id="ARBA00023136"/>
    </source>
</evidence>
<dbReference type="InterPro" id="IPR032694">
    <property type="entry name" value="CopC/D"/>
</dbReference>
<sequence>MTTAATTARPRTTAGATRIAALAIAGVAAVVAGVAFSGAADPVLLRDPGALVRWGLPVVTTLSELAASLTLGGLVLLATVLPRRQDTTLVRAAAGVTAASSAAWTLIAVLELVLTYANVAGLSPSDPAFGAELGRFVTGFELGRVLLTAVIAAGVVTALSLLVTSPVGAAWTAVLVLVALWQTAQTGHASGAASHDLATSSMFLHLIGAALWIGVLAALAPLAQRLGRDLAPAVARFSVIAGWCFALVAVSGIVNSLVRLGTWSDLGTRYGLLLLVKIALFGVLGLLGLLHRRAVVAKLTATDGPVTRLFWRLVLVELAVMGAVSGVAVALGSTAPPVPDDPIADPTPAEIVTGHALPPEPTTLSWVTQWRWDVLLASAAVAGIVVYLRWAARLRRRGDAWPWARTASWVTGMLVFFWTTSGGPAMYGHVLFSAHMVQHMLLAMVIPVLLALSAPVTLALRALPSRGAARPGQARGADTSRGPREWLLALVHSRWGRFFANPVIAAVNFAGSMIVFYYTGIFGWALESGVGHYAMVLHFSLAGYLFANALVGIDPGPTRPGYPQRLLLLFATMAFHAFFGVALVTGEVLLVPDWFGNLGRPWGPSALEDQQRGGGVAWGIGELPTLALAIGVALAWSRDDERTARRRDRKVDRDGDAELDAYNAMLAGLAERDRTGVAPDRDRAAAQDGDPQPRS</sequence>
<keyword evidence="2" id="KW-1003">Cell membrane</keyword>
<feature type="transmembrane region" description="Helical" evidence="7">
    <location>
        <begin position="161"/>
        <end position="182"/>
    </location>
</feature>
<evidence type="ECO:0000313" key="10">
    <source>
        <dbReference type="Proteomes" id="UP000581206"/>
    </source>
</evidence>
<dbReference type="PANTHER" id="PTHR34820:SF4">
    <property type="entry name" value="INNER MEMBRANE PROTEIN YEBZ"/>
    <property type="match status" value="1"/>
</dbReference>
<keyword evidence="10" id="KW-1185">Reference proteome</keyword>
<evidence type="ECO:0000256" key="4">
    <source>
        <dbReference type="ARBA" id="ARBA00022989"/>
    </source>
</evidence>
<evidence type="ECO:0000256" key="2">
    <source>
        <dbReference type="ARBA" id="ARBA00022475"/>
    </source>
</evidence>
<feature type="transmembrane region" description="Helical" evidence="7">
    <location>
        <begin position="615"/>
        <end position="637"/>
    </location>
</feature>
<feature type="transmembrane region" description="Helical" evidence="7">
    <location>
        <begin position="532"/>
        <end position="554"/>
    </location>
</feature>
<proteinExistence type="predicted"/>
<dbReference type="GO" id="GO:0006825">
    <property type="term" value="P:copper ion transport"/>
    <property type="evidence" value="ECO:0007669"/>
    <property type="project" value="InterPro"/>
</dbReference>
<evidence type="ECO:0000256" key="7">
    <source>
        <dbReference type="SAM" id="Phobius"/>
    </source>
</evidence>
<feature type="transmembrane region" description="Helical" evidence="7">
    <location>
        <begin position="402"/>
        <end position="420"/>
    </location>
</feature>
<dbReference type="InterPro" id="IPR008457">
    <property type="entry name" value="Cu-R_CopD_dom"/>
</dbReference>
<feature type="transmembrane region" description="Helical" evidence="7">
    <location>
        <begin position="503"/>
        <end position="526"/>
    </location>
</feature>
<comment type="caution">
    <text evidence="9">The sequence shown here is derived from an EMBL/GenBank/DDBJ whole genome shotgun (WGS) entry which is preliminary data.</text>
</comment>
<feature type="transmembrane region" description="Helical" evidence="7">
    <location>
        <begin position="19"/>
        <end position="39"/>
    </location>
</feature>
<feature type="transmembrane region" description="Helical" evidence="7">
    <location>
        <begin position="136"/>
        <end position="156"/>
    </location>
</feature>
<feature type="transmembrane region" description="Helical" evidence="7">
    <location>
        <begin position="270"/>
        <end position="290"/>
    </location>
</feature>
<evidence type="ECO:0000313" key="9">
    <source>
        <dbReference type="EMBL" id="NKY23402.1"/>
    </source>
</evidence>
<dbReference type="InterPro" id="IPR019108">
    <property type="entry name" value="Caa3_assmbl_CtaG-rel"/>
</dbReference>
<reference evidence="9 10" key="1">
    <citation type="submission" date="2020-04" db="EMBL/GenBank/DDBJ databases">
        <title>MicrobeNet Type strains.</title>
        <authorList>
            <person name="Nicholson A.C."/>
        </authorList>
    </citation>
    <scope>NUCLEOTIDE SEQUENCE [LARGE SCALE GENOMIC DNA]</scope>
    <source>
        <strain evidence="9 10">ATCC BAA-788</strain>
    </source>
</reference>
<feature type="transmembrane region" description="Helical" evidence="7">
    <location>
        <begin position="234"/>
        <end position="258"/>
    </location>
</feature>
<feature type="transmembrane region" description="Helical" evidence="7">
    <location>
        <begin position="440"/>
        <end position="460"/>
    </location>
</feature>
<keyword evidence="3 7" id="KW-0812">Transmembrane</keyword>
<evidence type="ECO:0000259" key="8">
    <source>
        <dbReference type="Pfam" id="PF05425"/>
    </source>
</evidence>
<evidence type="ECO:0000256" key="6">
    <source>
        <dbReference type="SAM" id="MobiDB-lite"/>
    </source>
</evidence>
<dbReference type="AlphaFoldDB" id="A0A7X6KW81"/>
<keyword evidence="5 7" id="KW-0472">Membrane</keyword>
<dbReference type="Pfam" id="PF05425">
    <property type="entry name" value="CopD"/>
    <property type="match status" value="1"/>
</dbReference>
<name>A0A7X6KW81_9CELL</name>
<dbReference type="Pfam" id="PF09678">
    <property type="entry name" value="Caa3_CtaG"/>
    <property type="match status" value="1"/>
</dbReference>
<feature type="transmembrane region" description="Helical" evidence="7">
    <location>
        <begin position="370"/>
        <end position="390"/>
    </location>
</feature>
<feature type="transmembrane region" description="Helical" evidence="7">
    <location>
        <begin position="310"/>
        <end position="331"/>
    </location>
</feature>
<keyword evidence="4 7" id="KW-1133">Transmembrane helix</keyword>
<dbReference type="GO" id="GO:0005886">
    <property type="term" value="C:plasma membrane"/>
    <property type="evidence" value="ECO:0007669"/>
    <property type="project" value="UniProtKB-SubCell"/>
</dbReference>
<comment type="subcellular location">
    <subcellularLocation>
        <location evidence="1">Cell membrane</location>
        <topology evidence="1">Multi-pass membrane protein</topology>
    </subcellularLocation>
</comment>
<protein>
    <submittedName>
        <fullName evidence="9">Bifunctional copper resistance protein CopD/cytochrome c oxidase assembly protein</fullName>
    </submittedName>
</protein>
<feature type="transmembrane region" description="Helical" evidence="7">
    <location>
        <begin position="93"/>
        <end position="116"/>
    </location>
</feature>
<organism evidence="9 10">
    <name type="scientific">Cellulomonas denverensis</name>
    <dbReference type="NCBI Taxonomy" id="264297"/>
    <lineage>
        <taxon>Bacteria</taxon>
        <taxon>Bacillati</taxon>
        <taxon>Actinomycetota</taxon>
        <taxon>Actinomycetes</taxon>
        <taxon>Micrococcales</taxon>
        <taxon>Cellulomonadaceae</taxon>
        <taxon>Cellulomonas</taxon>
    </lineage>
</organism>
<dbReference type="RefSeq" id="WP_168630541.1">
    <property type="nucleotide sequence ID" value="NZ_BONL01000006.1"/>
</dbReference>
<dbReference type="PANTHER" id="PTHR34820">
    <property type="entry name" value="INNER MEMBRANE PROTEIN YEBZ"/>
    <property type="match status" value="1"/>
</dbReference>
<evidence type="ECO:0000256" key="3">
    <source>
        <dbReference type="ARBA" id="ARBA00022692"/>
    </source>
</evidence>
<feature type="transmembrane region" description="Helical" evidence="7">
    <location>
        <begin position="59"/>
        <end position="81"/>
    </location>
</feature>
<accession>A0A7X6KW81</accession>
<feature type="domain" description="Copper resistance protein D" evidence="8">
    <location>
        <begin position="233"/>
        <end position="331"/>
    </location>
</feature>
<feature type="transmembrane region" description="Helical" evidence="7">
    <location>
        <begin position="566"/>
        <end position="595"/>
    </location>
</feature>
<dbReference type="EMBL" id="JAAXOX010000006">
    <property type="protein sequence ID" value="NKY23402.1"/>
    <property type="molecule type" value="Genomic_DNA"/>
</dbReference>
<feature type="transmembrane region" description="Helical" evidence="7">
    <location>
        <begin position="202"/>
        <end position="222"/>
    </location>
</feature>
<gene>
    <name evidence="9" type="ORF">HGA03_12085</name>
</gene>
<feature type="region of interest" description="Disordered" evidence="6">
    <location>
        <begin position="670"/>
        <end position="695"/>
    </location>
</feature>